<protein>
    <recommendedName>
        <fullName evidence="8">BHLH domain-containing protein</fullName>
    </recommendedName>
</protein>
<comment type="subcellular location">
    <subcellularLocation>
        <location evidence="1">Nucleus</location>
    </subcellularLocation>
</comment>
<dbReference type="InterPro" id="IPR011598">
    <property type="entry name" value="bHLH_dom"/>
</dbReference>
<sequence>MGRAAAESHPTQKDVAMVNMQPQEQRRAKKVLKPALEKRRRDRINESLEKLRILLLESTRNRKFLNPKIEKVEILETAVQYLKKRTQMMKDGTLSGRHYLSGYKDCEQRLANFIDKVHPSDKNHFLTDLQMCVQSNYWRASDLGLLATSQENYHMLHAEILGQYIYELLDAKPELAVDVTRGMEPEANGVMFPYSPKSLLVT</sequence>
<evidence type="ECO:0000256" key="4">
    <source>
        <dbReference type="ARBA" id="ARBA00023015"/>
    </source>
</evidence>
<dbReference type="InterPro" id="IPR050370">
    <property type="entry name" value="HES_HEY"/>
</dbReference>
<gene>
    <name evidence="9" type="ORF">NDU88_004642</name>
</gene>
<dbReference type="SMART" id="SM00353">
    <property type="entry name" value="HLH"/>
    <property type="match status" value="1"/>
</dbReference>
<keyword evidence="2" id="KW-0217">Developmental protein</keyword>
<feature type="region of interest" description="Disordered" evidence="7">
    <location>
        <begin position="1"/>
        <end position="30"/>
    </location>
</feature>
<feature type="domain" description="BHLH" evidence="8">
    <location>
        <begin position="28"/>
        <end position="85"/>
    </location>
</feature>
<keyword evidence="4" id="KW-0805">Transcription regulation</keyword>
<evidence type="ECO:0000313" key="9">
    <source>
        <dbReference type="EMBL" id="KAJ1084495.1"/>
    </source>
</evidence>
<dbReference type="PANTHER" id="PTHR10985">
    <property type="entry name" value="BASIC HELIX-LOOP-HELIX TRANSCRIPTION FACTOR, HES-RELATED"/>
    <property type="match status" value="1"/>
</dbReference>
<accession>A0AAV7KYZ8</accession>
<keyword evidence="10" id="KW-1185">Reference proteome</keyword>
<dbReference type="GO" id="GO:0000122">
    <property type="term" value="P:negative regulation of transcription by RNA polymerase II"/>
    <property type="evidence" value="ECO:0007669"/>
    <property type="project" value="UniProtKB-ARBA"/>
</dbReference>
<evidence type="ECO:0000256" key="7">
    <source>
        <dbReference type="SAM" id="MobiDB-lite"/>
    </source>
</evidence>
<comment type="caution">
    <text evidence="9">The sequence shown here is derived from an EMBL/GenBank/DDBJ whole genome shotgun (WGS) entry which is preliminary data.</text>
</comment>
<dbReference type="AlphaFoldDB" id="A0AAV7KYZ8"/>
<dbReference type="CDD" id="cd11462">
    <property type="entry name" value="bHLH-O_HES7"/>
    <property type="match status" value="1"/>
</dbReference>
<keyword evidence="6" id="KW-0539">Nucleus</keyword>
<dbReference type="Pfam" id="PF00010">
    <property type="entry name" value="HLH"/>
    <property type="match status" value="1"/>
</dbReference>
<evidence type="ECO:0000256" key="3">
    <source>
        <dbReference type="ARBA" id="ARBA00022491"/>
    </source>
</evidence>
<evidence type="ECO:0000256" key="1">
    <source>
        <dbReference type="ARBA" id="ARBA00004123"/>
    </source>
</evidence>
<organism evidence="9 10">
    <name type="scientific">Pleurodeles waltl</name>
    <name type="common">Iberian ribbed newt</name>
    <dbReference type="NCBI Taxonomy" id="8319"/>
    <lineage>
        <taxon>Eukaryota</taxon>
        <taxon>Metazoa</taxon>
        <taxon>Chordata</taxon>
        <taxon>Craniata</taxon>
        <taxon>Vertebrata</taxon>
        <taxon>Euteleostomi</taxon>
        <taxon>Amphibia</taxon>
        <taxon>Batrachia</taxon>
        <taxon>Caudata</taxon>
        <taxon>Salamandroidea</taxon>
        <taxon>Salamandridae</taxon>
        <taxon>Pleurodelinae</taxon>
        <taxon>Pleurodeles</taxon>
    </lineage>
</organism>
<keyword evidence="5" id="KW-0804">Transcription</keyword>
<dbReference type="InterPro" id="IPR032644">
    <property type="entry name" value="HES-7_bHLH-O"/>
</dbReference>
<dbReference type="GO" id="GO:0005634">
    <property type="term" value="C:nucleus"/>
    <property type="evidence" value="ECO:0007669"/>
    <property type="project" value="UniProtKB-SubCell"/>
</dbReference>
<name>A0AAV7KYZ8_PLEWA</name>
<evidence type="ECO:0000256" key="6">
    <source>
        <dbReference type="ARBA" id="ARBA00023242"/>
    </source>
</evidence>
<evidence type="ECO:0000259" key="8">
    <source>
        <dbReference type="PROSITE" id="PS50888"/>
    </source>
</evidence>
<dbReference type="InterPro" id="IPR036638">
    <property type="entry name" value="HLH_DNA-bd_sf"/>
</dbReference>
<dbReference type="PROSITE" id="PS50888">
    <property type="entry name" value="BHLH"/>
    <property type="match status" value="1"/>
</dbReference>
<dbReference type="EMBL" id="JANPWB010000016">
    <property type="protein sequence ID" value="KAJ1084495.1"/>
    <property type="molecule type" value="Genomic_DNA"/>
</dbReference>
<evidence type="ECO:0000256" key="2">
    <source>
        <dbReference type="ARBA" id="ARBA00022473"/>
    </source>
</evidence>
<proteinExistence type="predicted"/>
<keyword evidence="3" id="KW-0678">Repressor</keyword>
<dbReference type="GO" id="GO:0046983">
    <property type="term" value="F:protein dimerization activity"/>
    <property type="evidence" value="ECO:0007669"/>
    <property type="project" value="InterPro"/>
</dbReference>
<reference evidence="9" key="1">
    <citation type="journal article" date="2022" name="bioRxiv">
        <title>Sequencing and chromosome-scale assembly of the giantPleurodeles waltlgenome.</title>
        <authorList>
            <person name="Brown T."/>
            <person name="Elewa A."/>
            <person name="Iarovenko S."/>
            <person name="Subramanian E."/>
            <person name="Araus A.J."/>
            <person name="Petzold A."/>
            <person name="Susuki M."/>
            <person name="Suzuki K.-i.T."/>
            <person name="Hayashi T."/>
            <person name="Toyoda A."/>
            <person name="Oliveira C."/>
            <person name="Osipova E."/>
            <person name="Leigh N.D."/>
            <person name="Simon A."/>
            <person name="Yun M.H."/>
        </authorList>
    </citation>
    <scope>NUCLEOTIDE SEQUENCE</scope>
    <source>
        <strain evidence="9">20211129_DDA</strain>
        <tissue evidence="9">Liver</tissue>
    </source>
</reference>
<evidence type="ECO:0000313" key="10">
    <source>
        <dbReference type="Proteomes" id="UP001066276"/>
    </source>
</evidence>
<dbReference type="Proteomes" id="UP001066276">
    <property type="component" value="Chromosome 12"/>
</dbReference>
<evidence type="ECO:0000256" key="5">
    <source>
        <dbReference type="ARBA" id="ARBA00023163"/>
    </source>
</evidence>
<dbReference type="SUPFAM" id="SSF47459">
    <property type="entry name" value="HLH, helix-loop-helix DNA-binding domain"/>
    <property type="match status" value="1"/>
</dbReference>
<dbReference type="Gene3D" id="4.10.280.10">
    <property type="entry name" value="Helix-loop-helix DNA-binding domain"/>
    <property type="match status" value="1"/>
</dbReference>